<dbReference type="InterPro" id="IPR011332">
    <property type="entry name" value="Ribosomal_zn-bd"/>
</dbReference>
<keyword evidence="3" id="KW-0809">Transit peptide</keyword>
<dbReference type="GO" id="GO:0005762">
    <property type="term" value="C:mitochondrial large ribosomal subunit"/>
    <property type="evidence" value="ECO:0007669"/>
    <property type="project" value="TreeGrafter"/>
</dbReference>
<evidence type="ECO:0000313" key="9">
    <source>
        <dbReference type="EMBL" id="KAJ1919313.1"/>
    </source>
</evidence>
<dbReference type="InterPro" id="IPR051991">
    <property type="entry name" value="Mitoribosomal_protein_bL32"/>
</dbReference>
<dbReference type="SUPFAM" id="SSF57829">
    <property type="entry name" value="Zn-binding ribosomal proteins"/>
    <property type="match status" value="1"/>
</dbReference>
<protein>
    <recommendedName>
        <fullName evidence="7">Large ribosomal subunit protein bL32m</fullName>
    </recommendedName>
</protein>
<comment type="subcellular location">
    <subcellularLocation>
        <location evidence="1">Mitochondrion</location>
    </subcellularLocation>
</comment>
<dbReference type="PANTHER" id="PTHR21026:SF2">
    <property type="entry name" value="LARGE RIBOSOMAL SUBUNIT PROTEIN BL32M"/>
    <property type="match status" value="1"/>
</dbReference>
<dbReference type="Proteomes" id="UP001150538">
    <property type="component" value="Unassembled WGS sequence"/>
</dbReference>
<evidence type="ECO:0000313" key="10">
    <source>
        <dbReference type="Proteomes" id="UP001150538"/>
    </source>
</evidence>
<evidence type="ECO:0000256" key="6">
    <source>
        <dbReference type="ARBA" id="ARBA00023274"/>
    </source>
</evidence>
<evidence type="ECO:0000256" key="1">
    <source>
        <dbReference type="ARBA" id="ARBA00004173"/>
    </source>
</evidence>
<dbReference type="EMBL" id="JANBPU010000029">
    <property type="protein sequence ID" value="KAJ1919313.1"/>
    <property type="molecule type" value="Genomic_DNA"/>
</dbReference>
<proteinExistence type="inferred from homology"/>
<name>A0A9W7ZYE9_9FUNG</name>
<evidence type="ECO:0000256" key="2">
    <source>
        <dbReference type="ARBA" id="ARBA00008560"/>
    </source>
</evidence>
<dbReference type="PANTHER" id="PTHR21026">
    <property type="entry name" value="39S RIBOSOMAL PROTEIN L32, MITOCHONDRIAL"/>
    <property type="match status" value="1"/>
</dbReference>
<accession>A0A9W7ZYE9</accession>
<feature type="compositionally biased region" description="Basic residues" evidence="8">
    <location>
        <begin position="62"/>
        <end position="72"/>
    </location>
</feature>
<keyword evidence="4" id="KW-0689">Ribosomal protein</keyword>
<dbReference type="Pfam" id="PF01783">
    <property type="entry name" value="Ribosomal_L32p"/>
    <property type="match status" value="1"/>
</dbReference>
<evidence type="ECO:0000256" key="7">
    <source>
        <dbReference type="ARBA" id="ARBA00039935"/>
    </source>
</evidence>
<evidence type="ECO:0000256" key="3">
    <source>
        <dbReference type="ARBA" id="ARBA00022946"/>
    </source>
</evidence>
<keyword evidence="5" id="KW-0496">Mitochondrion</keyword>
<reference evidence="9" key="1">
    <citation type="submission" date="2022-07" db="EMBL/GenBank/DDBJ databases">
        <title>Phylogenomic reconstructions and comparative analyses of Kickxellomycotina fungi.</title>
        <authorList>
            <person name="Reynolds N.K."/>
            <person name="Stajich J.E."/>
            <person name="Barry K."/>
            <person name="Grigoriev I.V."/>
            <person name="Crous P."/>
            <person name="Smith M.E."/>
        </authorList>
    </citation>
    <scope>NUCLEOTIDE SEQUENCE</scope>
    <source>
        <strain evidence="9">NBRC 100468</strain>
    </source>
</reference>
<dbReference type="InterPro" id="IPR002677">
    <property type="entry name" value="Ribosomal_bL32"/>
</dbReference>
<sequence>MPRLAYAIARNRFQIALASATLRTQAPAIENLSNRISNWWQDVGRIGELLRESILRAAPKQRTSHSKKRMRASNKGLKNKKDIVPCRSCGRSKLSAHICPHCYKDIRTTMKSLTS</sequence>
<dbReference type="NCBIfam" id="TIGR01031">
    <property type="entry name" value="rpmF_bact"/>
    <property type="match status" value="1"/>
</dbReference>
<keyword evidence="10" id="KW-1185">Reference proteome</keyword>
<dbReference type="HAMAP" id="MF_00340">
    <property type="entry name" value="Ribosomal_bL32"/>
    <property type="match status" value="1"/>
</dbReference>
<gene>
    <name evidence="9" type="ORF">H4219_002075</name>
</gene>
<dbReference type="GO" id="GO:0003735">
    <property type="term" value="F:structural constituent of ribosome"/>
    <property type="evidence" value="ECO:0007669"/>
    <property type="project" value="InterPro"/>
</dbReference>
<feature type="region of interest" description="Disordered" evidence="8">
    <location>
        <begin position="58"/>
        <end position="77"/>
    </location>
</feature>
<dbReference type="AlphaFoldDB" id="A0A9W7ZYE9"/>
<evidence type="ECO:0000256" key="8">
    <source>
        <dbReference type="SAM" id="MobiDB-lite"/>
    </source>
</evidence>
<comment type="similarity">
    <text evidence="2">Belongs to the bacterial ribosomal protein bL32 family.</text>
</comment>
<organism evidence="9 10">
    <name type="scientific">Mycoemilia scoparia</name>
    <dbReference type="NCBI Taxonomy" id="417184"/>
    <lineage>
        <taxon>Eukaryota</taxon>
        <taxon>Fungi</taxon>
        <taxon>Fungi incertae sedis</taxon>
        <taxon>Zoopagomycota</taxon>
        <taxon>Kickxellomycotina</taxon>
        <taxon>Kickxellomycetes</taxon>
        <taxon>Kickxellales</taxon>
        <taxon>Kickxellaceae</taxon>
        <taxon>Mycoemilia</taxon>
    </lineage>
</organism>
<comment type="caution">
    <text evidence="9">The sequence shown here is derived from an EMBL/GenBank/DDBJ whole genome shotgun (WGS) entry which is preliminary data.</text>
</comment>
<dbReference type="OrthoDB" id="2014905at2759"/>
<evidence type="ECO:0000256" key="4">
    <source>
        <dbReference type="ARBA" id="ARBA00022980"/>
    </source>
</evidence>
<keyword evidence="6" id="KW-0687">Ribonucleoprotein</keyword>
<dbReference type="GO" id="GO:0006412">
    <property type="term" value="P:translation"/>
    <property type="evidence" value="ECO:0007669"/>
    <property type="project" value="InterPro"/>
</dbReference>
<evidence type="ECO:0000256" key="5">
    <source>
        <dbReference type="ARBA" id="ARBA00023128"/>
    </source>
</evidence>